<comment type="caution">
    <text evidence="5">The sequence shown here is derived from an EMBL/GenBank/DDBJ whole genome shotgun (WGS) entry which is preliminary data.</text>
</comment>
<dbReference type="Pfam" id="PF06597">
    <property type="entry name" value="Clostridium_P47"/>
    <property type="match status" value="1"/>
</dbReference>
<dbReference type="EMBL" id="DOTR01000013">
    <property type="protein sequence ID" value="HCA01106.1"/>
    <property type="molecule type" value="Genomic_DNA"/>
</dbReference>
<keyword evidence="3" id="KW-0812">Transmembrane</keyword>
<evidence type="ECO:0000256" key="2">
    <source>
        <dbReference type="ARBA" id="ARBA00035010"/>
    </source>
</evidence>
<evidence type="ECO:0000256" key="1">
    <source>
        <dbReference type="ARBA" id="ARBA00023026"/>
    </source>
</evidence>
<keyword evidence="3" id="KW-1133">Transmembrane helix</keyword>
<gene>
    <name evidence="5" type="ORF">DEO68_02720</name>
</gene>
<proteinExistence type="inferred from homology"/>
<name>A0A3D0KC63_9GAMM</name>
<dbReference type="AlphaFoldDB" id="A0A3D0KC63"/>
<accession>A0A3D0KC63</accession>
<feature type="domain" description="Protein OrfX2/OrfX3/P47" evidence="4">
    <location>
        <begin position="10"/>
        <end position="460"/>
    </location>
</feature>
<comment type="similarity">
    <text evidence="2">Belongs to the TULIP P47 family.</text>
</comment>
<evidence type="ECO:0000259" key="4">
    <source>
        <dbReference type="Pfam" id="PF06597"/>
    </source>
</evidence>
<organism evidence="5">
    <name type="scientific">Halomonas campaniensis</name>
    <dbReference type="NCBI Taxonomy" id="213554"/>
    <lineage>
        <taxon>Bacteria</taxon>
        <taxon>Pseudomonadati</taxon>
        <taxon>Pseudomonadota</taxon>
        <taxon>Gammaproteobacteria</taxon>
        <taxon>Oceanospirillales</taxon>
        <taxon>Halomonadaceae</taxon>
        <taxon>Halomonas</taxon>
    </lineage>
</organism>
<evidence type="ECO:0000313" key="5">
    <source>
        <dbReference type="EMBL" id="HCA01106.1"/>
    </source>
</evidence>
<keyword evidence="1" id="KW-0843">Virulence</keyword>
<evidence type="ECO:0000256" key="3">
    <source>
        <dbReference type="SAM" id="Phobius"/>
    </source>
</evidence>
<reference evidence="5" key="1">
    <citation type="journal article" date="2018" name="Nat. Biotechnol.">
        <title>A standardized bacterial taxonomy based on genome phylogeny substantially revises the tree of life.</title>
        <authorList>
            <person name="Parks D.H."/>
            <person name="Chuvochina M."/>
            <person name="Waite D.W."/>
            <person name="Rinke C."/>
            <person name="Skarshewski A."/>
            <person name="Chaumeil P.A."/>
            <person name="Hugenholtz P."/>
        </authorList>
    </citation>
    <scope>NUCLEOTIDE SEQUENCE [LARGE SCALE GENOMIC DNA]</scope>
    <source>
        <strain evidence="5">UBA11284</strain>
    </source>
</reference>
<feature type="transmembrane region" description="Helical" evidence="3">
    <location>
        <begin position="366"/>
        <end position="386"/>
    </location>
</feature>
<keyword evidence="3" id="KW-0472">Membrane</keyword>
<sequence length="465" mass="49443">MSTQNAAANTYNWDTAFAIPIPDVNKTIVDQQSSPQSFSVTAEGSYTASADFSDWQVCMGGDGKNIRISIPMSNIIVDYTSGSKVTVDAGNATIEINLHYIPHSAANDDSSNLVALVAKTSSDNASTPVAALVGEVSLTPNPGSVTQAVFGQALLDWICANLSEFNHVFSVVDINRMIDQGQWGFVTPNYTEYAYLDGNSLGNSVLGVLTMTGDRTGQSLSEQVSPNAIPANSEAGFLVSQERTLYDLVRPAIMVAYPGLNSDNFLMSNDKTKLYLDQGVSVDMPPVEHDGSTYHPILTSLTVETDGETFIVTSTTSTYITFGITSETTATNWYTLNLGSSNNGQTINFVQTQPTDQQYTVHQDPGVVVTEIIISIIVGLVALICAPLTEGASLVIGGLVIGLLLGASEIATGAIESVNKETSPSVDLLLINAVDPIKWTGSDSFKLDYVHPNISLQLGGDPLFV</sequence>
<dbReference type="InterPro" id="IPR010567">
    <property type="entry name" value="OrfX2/OrfX3/P47"/>
</dbReference>
<feature type="transmembrane region" description="Helical" evidence="3">
    <location>
        <begin position="393"/>
        <end position="415"/>
    </location>
</feature>
<protein>
    <recommendedName>
        <fullName evidence="4">Protein OrfX2/OrfX3/P47 domain-containing protein</fullName>
    </recommendedName>
</protein>